<evidence type="ECO:0000313" key="3">
    <source>
        <dbReference type="Proteomes" id="UP000023152"/>
    </source>
</evidence>
<dbReference type="PANTHER" id="PTHR13161:SF15">
    <property type="entry name" value="SPLICING FACTOR, SUPPRESSOR OF WHITE-APRICOT HOMOLOG"/>
    <property type="match status" value="1"/>
</dbReference>
<feature type="region of interest" description="Disordered" evidence="1">
    <location>
        <begin position="1"/>
        <end position="102"/>
    </location>
</feature>
<feature type="compositionally biased region" description="Low complexity" evidence="1">
    <location>
        <begin position="844"/>
        <end position="853"/>
    </location>
</feature>
<accession>X6N6T5</accession>
<feature type="region of interest" description="Disordered" evidence="1">
    <location>
        <begin position="650"/>
        <end position="688"/>
    </location>
</feature>
<dbReference type="InterPro" id="IPR040397">
    <property type="entry name" value="SWAP"/>
</dbReference>
<dbReference type="PANTHER" id="PTHR13161">
    <property type="entry name" value="SPLICING FACTOR SUPPRESSOR OF WHITE APRICOT"/>
    <property type="match status" value="1"/>
</dbReference>
<feature type="compositionally biased region" description="Basic and acidic residues" evidence="1">
    <location>
        <begin position="28"/>
        <end position="57"/>
    </location>
</feature>
<feature type="region of interest" description="Disordered" evidence="1">
    <location>
        <begin position="738"/>
        <end position="853"/>
    </location>
</feature>
<feature type="compositionally biased region" description="Basic residues" evidence="1">
    <location>
        <begin position="963"/>
        <end position="985"/>
    </location>
</feature>
<organism evidence="2 3">
    <name type="scientific">Reticulomyxa filosa</name>
    <dbReference type="NCBI Taxonomy" id="46433"/>
    <lineage>
        <taxon>Eukaryota</taxon>
        <taxon>Sar</taxon>
        <taxon>Rhizaria</taxon>
        <taxon>Retaria</taxon>
        <taxon>Foraminifera</taxon>
        <taxon>Monothalamids</taxon>
        <taxon>Reticulomyxidae</taxon>
        <taxon>Reticulomyxa</taxon>
    </lineage>
</organism>
<feature type="compositionally biased region" description="Basic residues" evidence="1">
    <location>
        <begin position="740"/>
        <end position="829"/>
    </location>
</feature>
<dbReference type="EMBL" id="ASPP01012020">
    <property type="protein sequence ID" value="ETO21012.1"/>
    <property type="molecule type" value="Genomic_DNA"/>
</dbReference>
<feature type="compositionally biased region" description="Low complexity" evidence="1">
    <location>
        <begin position="951"/>
        <end position="962"/>
    </location>
</feature>
<sequence>MSTSDYKKNINRGYVFKTGDNQQRRGSVHLEDKKERDHEGHEDHDHDHDHNHNQNNDHHHHHHHHRNEERKETTTIARSEKHKSADKRNISALSNEPKWTSGKKMLKPREREFLQWKERSLSVTSVSSDSSAHNMSMPFSEELRRKRINAITTPTAMSLSPVPFPMLQIQSRHSQSGHNLLSFSSSAAAAAVAKATTTTTTTMATATATGLPSASSSLSSSSSRIKTLSTGRLADLLFVSEITNEKKKMENRFSRYDFMPEFVCKRASCQQSLGLRTSGALRDVPLHLGHNSPHYHIIVYVGLLGVLEYCSTCFTGTRSSDPLNDFSSLSLLVSKQDEICADTHPLQQIPTTTVTATVTAQSTFQTFLHKLVEEERAKIRQCMKECCENYEPNNTSETQHDANHNSELSRSDAKESATVIAQHDLHYADSRAADSTSNPPKLLPSAKIHERQCPHAESSDDCQLFAQVNVSINQQDLLKAAKCSGMSKDLLEDIEQTLQTNPVPYGVLHLSFFFFFGNISELNKPIHVNLEDYCHVHFILYRPTDGVVEFCHECRRVQKKITDSPLTLSDRLIQKVLFNIGITDRASFVSLSTSLHRLKNFHVSLVKKIPRVVNAAGNPSNRALSTSPAIRATETNSAFSMTMMTIADDTNHNMTTTSAGAKKRLISSKKSATGTSNENGGSGKAEESKVLTFHRRAVHENDEPSYPQTFGLNLWYSYGQQKKTQERLQRFQQLRTTTTHNKHDHTHGHHGRHDPHGHHAHHHHHHHHHRDHHNHNRNHNHNRPHPHHPQHHTNRHSHHPHPHQLHSHQLHPHHHPGGHHDHRSRHPHHHNNDNSTCQNDSKHNNNNNNNNDAAAAADADAANNNDDQNDDSYPISWLSLTTVTRKDRDHMMRRMAKAKISRKAQKILLDMAPLPFQYELPQPRASVLKRKVRTQEEEMERYLSGATATASTTTTTGSIKSTSQKKKKKKKRKKKSKHPSKKKHVPPIADDYTSRDSS</sequence>
<proteinExistence type="predicted"/>
<dbReference type="Proteomes" id="UP000023152">
    <property type="component" value="Unassembled WGS sequence"/>
</dbReference>
<feature type="non-terminal residue" evidence="2">
    <location>
        <position position="998"/>
    </location>
</feature>
<evidence type="ECO:0000313" key="2">
    <source>
        <dbReference type="EMBL" id="ETO21012.1"/>
    </source>
</evidence>
<evidence type="ECO:0000256" key="1">
    <source>
        <dbReference type="SAM" id="MobiDB-lite"/>
    </source>
</evidence>
<comment type="caution">
    <text evidence="2">The sequence shown here is derived from an EMBL/GenBank/DDBJ whole genome shotgun (WGS) entry which is preliminary data.</text>
</comment>
<name>X6N6T5_RETFI</name>
<keyword evidence="3" id="KW-1185">Reference proteome</keyword>
<protein>
    <submittedName>
        <fullName evidence="2">Uncharacterized protein</fullName>
    </submittedName>
</protein>
<feature type="compositionally biased region" description="Basic and acidic residues" evidence="1">
    <location>
        <begin position="398"/>
        <end position="415"/>
    </location>
</feature>
<feature type="compositionally biased region" description="Basic and acidic residues" evidence="1">
    <location>
        <begin position="66"/>
        <end position="89"/>
    </location>
</feature>
<dbReference type="AlphaFoldDB" id="X6N6T5"/>
<feature type="region of interest" description="Disordered" evidence="1">
    <location>
        <begin position="393"/>
        <end position="415"/>
    </location>
</feature>
<reference evidence="2 3" key="1">
    <citation type="journal article" date="2013" name="Curr. Biol.">
        <title>The Genome of the Foraminiferan Reticulomyxa filosa.</title>
        <authorList>
            <person name="Glockner G."/>
            <person name="Hulsmann N."/>
            <person name="Schleicher M."/>
            <person name="Noegel A.A."/>
            <person name="Eichinger L."/>
            <person name="Gallinger C."/>
            <person name="Pawlowski J."/>
            <person name="Sierra R."/>
            <person name="Euteneuer U."/>
            <person name="Pillet L."/>
            <person name="Moustafa A."/>
            <person name="Platzer M."/>
            <person name="Groth M."/>
            <person name="Szafranski K."/>
            <person name="Schliwa M."/>
        </authorList>
    </citation>
    <scope>NUCLEOTIDE SEQUENCE [LARGE SCALE GENOMIC DNA]</scope>
</reference>
<dbReference type="GO" id="GO:0000395">
    <property type="term" value="P:mRNA 5'-splice site recognition"/>
    <property type="evidence" value="ECO:0007669"/>
    <property type="project" value="TreeGrafter"/>
</dbReference>
<feature type="region of interest" description="Disordered" evidence="1">
    <location>
        <begin position="939"/>
        <end position="998"/>
    </location>
</feature>
<feature type="compositionally biased region" description="Polar residues" evidence="1">
    <location>
        <begin position="668"/>
        <end position="679"/>
    </location>
</feature>
<gene>
    <name evidence="2" type="ORF">RFI_16193</name>
</gene>